<proteinExistence type="predicted"/>
<accession>A0ABQ9C8C5</accession>
<dbReference type="PANTHER" id="PTHR33826:SF4">
    <property type="entry name" value="F20B24.21"/>
    <property type="match status" value="1"/>
</dbReference>
<organism evidence="2 3">
    <name type="scientific">Salix suchowensis</name>
    <dbReference type="NCBI Taxonomy" id="1278906"/>
    <lineage>
        <taxon>Eukaryota</taxon>
        <taxon>Viridiplantae</taxon>
        <taxon>Streptophyta</taxon>
        <taxon>Embryophyta</taxon>
        <taxon>Tracheophyta</taxon>
        <taxon>Spermatophyta</taxon>
        <taxon>Magnoliopsida</taxon>
        <taxon>eudicotyledons</taxon>
        <taxon>Gunneridae</taxon>
        <taxon>Pentapetalae</taxon>
        <taxon>rosids</taxon>
        <taxon>fabids</taxon>
        <taxon>Malpighiales</taxon>
        <taxon>Salicaceae</taxon>
        <taxon>Saliceae</taxon>
        <taxon>Salix</taxon>
    </lineage>
</organism>
<sequence>MHRLASNWTDVVFGFIPDPVNVPINMVSLSVLRSSLIDLFLEQSNLTLTTSIFGSPSTLEILRFPGGITIIPMQYASIWQIPQILFNFTLNNSISEVLDNFRDLKDQLESGLYLRRFETVYVKITNEDGSTINPPVTVQVSVVSDLGTLQLQRLKQLAQIITASPVKNLGLNNSVFGKVKSVVLSSYLKDTLHATPPTPSPAISPSLPPAIAPFAPVKFPGAFCDACSLS</sequence>
<name>A0ABQ9C8C5_9ROSI</name>
<dbReference type="Proteomes" id="UP001141253">
    <property type="component" value="Chromosome 1"/>
</dbReference>
<protein>
    <recommendedName>
        <fullName evidence="1">DUF7036 domain-containing protein</fullName>
    </recommendedName>
</protein>
<reference evidence="2" key="2">
    <citation type="journal article" date="2023" name="Int. J. Mol. Sci.">
        <title>De Novo Assembly and Annotation of 11 Diverse Shrub Willow (Salix) Genomes Reveals Novel Gene Organization in Sex-Linked Regions.</title>
        <authorList>
            <person name="Hyden B."/>
            <person name="Feng K."/>
            <person name="Yates T.B."/>
            <person name="Jawdy S."/>
            <person name="Cereghino C."/>
            <person name="Smart L.B."/>
            <person name="Muchero W."/>
        </authorList>
    </citation>
    <scope>NUCLEOTIDE SEQUENCE</scope>
    <source>
        <tissue evidence="2">Shoot tip</tissue>
    </source>
</reference>
<gene>
    <name evidence="2" type="ORF">OIU77_023907</name>
</gene>
<dbReference type="Pfam" id="PF23041">
    <property type="entry name" value="DUF7036"/>
    <property type="match status" value="2"/>
</dbReference>
<feature type="domain" description="DUF7036" evidence="1">
    <location>
        <begin position="5"/>
        <end position="54"/>
    </location>
</feature>
<evidence type="ECO:0000313" key="2">
    <source>
        <dbReference type="EMBL" id="KAJ6394800.1"/>
    </source>
</evidence>
<evidence type="ECO:0000313" key="3">
    <source>
        <dbReference type="Proteomes" id="UP001141253"/>
    </source>
</evidence>
<comment type="caution">
    <text evidence="2">The sequence shown here is derived from an EMBL/GenBank/DDBJ whole genome shotgun (WGS) entry which is preliminary data.</text>
</comment>
<evidence type="ECO:0000259" key="1">
    <source>
        <dbReference type="Pfam" id="PF23041"/>
    </source>
</evidence>
<dbReference type="InterPro" id="IPR055464">
    <property type="entry name" value="DUF7036"/>
</dbReference>
<dbReference type="PANTHER" id="PTHR33826">
    <property type="entry name" value="F20B24.21"/>
    <property type="match status" value="1"/>
</dbReference>
<reference evidence="2" key="1">
    <citation type="submission" date="2022-10" db="EMBL/GenBank/DDBJ databases">
        <authorList>
            <person name="Hyden B.L."/>
            <person name="Feng K."/>
            <person name="Yates T."/>
            <person name="Jawdy S."/>
            <person name="Smart L.B."/>
            <person name="Muchero W."/>
        </authorList>
    </citation>
    <scope>NUCLEOTIDE SEQUENCE</scope>
    <source>
        <tissue evidence="2">Shoot tip</tissue>
    </source>
</reference>
<feature type="domain" description="DUF7036" evidence="1">
    <location>
        <begin position="87"/>
        <end position="177"/>
    </location>
</feature>
<keyword evidence="3" id="KW-1185">Reference proteome</keyword>
<dbReference type="EMBL" id="JAPFFI010000005">
    <property type="protein sequence ID" value="KAJ6394800.1"/>
    <property type="molecule type" value="Genomic_DNA"/>
</dbReference>